<keyword evidence="5" id="KW-0813">Transport</keyword>
<evidence type="ECO:0000256" key="7">
    <source>
        <dbReference type="ARBA" id="ARBA00025649"/>
    </source>
</evidence>
<keyword evidence="6" id="KW-0249">Electron transport</keyword>
<dbReference type="RefSeq" id="WP_092339565.1">
    <property type="nucleotide sequence ID" value="NZ_FNIB01000003.1"/>
</dbReference>
<dbReference type="Gene3D" id="3.40.50.620">
    <property type="entry name" value="HUPs"/>
    <property type="match status" value="1"/>
</dbReference>
<organism evidence="9 11">
    <name type="scientific">Cryobacterium flavum</name>
    <dbReference type="NCBI Taxonomy" id="1424659"/>
    <lineage>
        <taxon>Bacteria</taxon>
        <taxon>Bacillati</taxon>
        <taxon>Actinomycetota</taxon>
        <taxon>Actinomycetes</taxon>
        <taxon>Micrococcales</taxon>
        <taxon>Microbacteriaceae</taxon>
        <taxon>Cryobacterium</taxon>
    </lineage>
</organism>
<comment type="similarity">
    <text evidence="2">Belongs to the ETF beta-subunit/FixA family.</text>
</comment>
<evidence type="ECO:0000256" key="2">
    <source>
        <dbReference type="ARBA" id="ARBA00007557"/>
    </source>
</evidence>
<proteinExistence type="inferred from homology"/>
<comment type="function">
    <text evidence="7">The electron transfer flavoprotein serves as a specific electron acceptor for other dehydrogenases. It transfers the electrons to the main respiratory chain via ETF-ubiquinone oxidoreductase (ETF dehydrogenase).</text>
</comment>
<dbReference type="EMBL" id="FNIB01000003">
    <property type="protein sequence ID" value="SDM95493.1"/>
    <property type="molecule type" value="Genomic_DNA"/>
</dbReference>
<evidence type="ECO:0000256" key="3">
    <source>
        <dbReference type="ARBA" id="ARBA00011355"/>
    </source>
</evidence>
<dbReference type="Pfam" id="PF01012">
    <property type="entry name" value="ETF"/>
    <property type="match status" value="1"/>
</dbReference>
<evidence type="ECO:0000256" key="1">
    <source>
        <dbReference type="ARBA" id="ARBA00001974"/>
    </source>
</evidence>
<dbReference type="InterPro" id="IPR033948">
    <property type="entry name" value="ETF_beta_N"/>
</dbReference>
<reference evidence="10 12" key="2">
    <citation type="submission" date="2019-03" db="EMBL/GenBank/DDBJ databases">
        <title>Genomics of glacier-inhabiting Cryobacterium strains.</title>
        <authorList>
            <person name="Liu Q."/>
            <person name="Xin Y.-H."/>
        </authorList>
    </citation>
    <scope>NUCLEOTIDE SEQUENCE [LARGE SCALE GENOMIC DNA]</scope>
    <source>
        <strain evidence="10 12">Hh8</strain>
    </source>
</reference>
<evidence type="ECO:0000313" key="11">
    <source>
        <dbReference type="Proteomes" id="UP000199639"/>
    </source>
</evidence>
<reference evidence="9 11" key="1">
    <citation type="submission" date="2016-10" db="EMBL/GenBank/DDBJ databases">
        <authorList>
            <person name="Varghese N."/>
            <person name="Submissions S."/>
        </authorList>
    </citation>
    <scope>NUCLEOTIDE SEQUENCE [LARGE SCALE GENOMIC DNA]</scope>
    <source>
        <strain evidence="9 11">CGMCC 1.11215</strain>
    </source>
</reference>
<evidence type="ECO:0000256" key="6">
    <source>
        <dbReference type="ARBA" id="ARBA00022982"/>
    </source>
</evidence>
<dbReference type="InterPro" id="IPR014730">
    <property type="entry name" value="ETF_a/b_N"/>
</dbReference>
<dbReference type="PANTHER" id="PTHR21294:SF8">
    <property type="entry name" value="ELECTRON TRANSFER FLAVOPROTEIN SUBUNIT BETA"/>
    <property type="match status" value="1"/>
</dbReference>
<evidence type="ECO:0000256" key="4">
    <source>
        <dbReference type="ARBA" id="ARBA00016797"/>
    </source>
</evidence>
<dbReference type="InterPro" id="IPR012255">
    <property type="entry name" value="ETF_b"/>
</dbReference>
<dbReference type="AlphaFoldDB" id="A0A4R8V716"/>
<dbReference type="InterPro" id="IPR014729">
    <property type="entry name" value="Rossmann-like_a/b/a_fold"/>
</dbReference>
<dbReference type="PANTHER" id="PTHR21294">
    <property type="entry name" value="ELECTRON TRANSFER FLAVOPROTEIN BETA-SUBUNIT"/>
    <property type="match status" value="1"/>
</dbReference>
<accession>A0A4R8V716</accession>
<dbReference type="SUPFAM" id="SSF52402">
    <property type="entry name" value="Adenine nucleotide alpha hydrolases-like"/>
    <property type="match status" value="1"/>
</dbReference>
<dbReference type="CDD" id="cd01714">
    <property type="entry name" value="ETF_beta"/>
    <property type="match status" value="1"/>
</dbReference>
<dbReference type="GO" id="GO:0009055">
    <property type="term" value="F:electron transfer activity"/>
    <property type="evidence" value="ECO:0007669"/>
    <property type="project" value="InterPro"/>
</dbReference>
<dbReference type="Proteomes" id="UP000199639">
    <property type="component" value="Unassembled WGS sequence"/>
</dbReference>
<dbReference type="EMBL" id="SOFD01000016">
    <property type="protein sequence ID" value="TFB78423.1"/>
    <property type="molecule type" value="Genomic_DNA"/>
</dbReference>
<protein>
    <recommendedName>
        <fullName evidence="4">Electron transfer flavoprotein subunit beta</fullName>
    </recommendedName>
</protein>
<gene>
    <name evidence="10" type="ORF">E3O21_05935</name>
    <name evidence="9" type="ORF">SAMN05216368_10358</name>
</gene>
<keyword evidence="12" id="KW-1185">Reference proteome</keyword>
<dbReference type="PIRSF" id="PIRSF000090">
    <property type="entry name" value="Beta-ETF"/>
    <property type="match status" value="1"/>
</dbReference>
<evidence type="ECO:0000313" key="10">
    <source>
        <dbReference type="EMBL" id="TFB78423.1"/>
    </source>
</evidence>
<evidence type="ECO:0000313" key="12">
    <source>
        <dbReference type="Proteomes" id="UP000298252"/>
    </source>
</evidence>
<dbReference type="STRING" id="1424659.SAMN05216368_10358"/>
<feature type="domain" description="Electron transfer flavoprotein alpha/beta-subunit N-terminal" evidence="8">
    <location>
        <begin position="23"/>
        <end position="212"/>
    </location>
</feature>
<dbReference type="Proteomes" id="UP000298252">
    <property type="component" value="Unassembled WGS sequence"/>
</dbReference>
<name>A0A4R8V716_9MICO</name>
<comment type="subunit">
    <text evidence="3">Heterodimer of an alpha and a beta subunit.</text>
</comment>
<dbReference type="SMART" id="SM00893">
    <property type="entry name" value="ETF"/>
    <property type="match status" value="1"/>
</dbReference>
<evidence type="ECO:0000313" key="9">
    <source>
        <dbReference type="EMBL" id="SDM95493.1"/>
    </source>
</evidence>
<evidence type="ECO:0000256" key="5">
    <source>
        <dbReference type="ARBA" id="ARBA00022448"/>
    </source>
</evidence>
<sequence>MKIIVLVKQVPDTWGDRTLDLRTGWLDRVSSDCVIDEINERALEVALSYQDSNDAEVVALTMGPDSAKDMLRKALAMGADSAIHLLDGGLAGADLLRTSEVIAAAATKAGFDLIIAGNESTDGRGGTLPSLIAGRLGVAQATYLDSVVITTDAVSGHRATENGSMTVHAQLPAVVSVTEQSAEPRFPNFKGIMRAKKKPVTVWSLADLGLEATSASAHSVITQTSPRPARVAGTKIVDHGNAGVELAEFLAAGRLI</sequence>
<comment type="cofactor">
    <cofactor evidence="1">
        <name>FAD</name>
        <dbReference type="ChEBI" id="CHEBI:57692"/>
    </cofactor>
</comment>
<dbReference type="GO" id="GO:0005829">
    <property type="term" value="C:cytosol"/>
    <property type="evidence" value="ECO:0007669"/>
    <property type="project" value="TreeGrafter"/>
</dbReference>
<evidence type="ECO:0000259" key="8">
    <source>
        <dbReference type="SMART" id="SM00893"/>
    </source>
</evidence>